<feature type="transmembrane region" description="Helical" evidence="6">
    <location>
        <begin position="217"/>
        <end position="237"/>
    </location>
</feature>
<evidence type="ECO:0000313" key="8">
    <source>
        <dbReference type="Proteomes" id="UP001145021"/>
    </source>
</evidence>
<dbReference type="InterPro" id="IPR002528">
    <property type="entry name" value="MATE_fam"/>
</dbReference>
<name>A0A9W7XJT4_9FUNG</name>
<feature type="transmembrane region" description="Helical" evidence="6">
    <location>
        <begin position="471"/>
        <end position="494"/>
    </location>
</feature>
<feature type="transmembrane region" description="Helical" evidence="6">
    <location>
        <begin position="249"/>
        <end position="270"/>
    </location>
</feature>
<reference evidence="7" key="1">
    <citation type="submission" date="2022-07" db="EMBL/GenBank/DDBJ databases">
        <title>Phylogenomic reconstructions and comparative analyses of Kickxellomycotina fungi.</title>
        <authorList>
            <person name="Reynolds N.K."/>
            <person name="Stajich J.E."/>
            <person name="Barry K."/>
            <person name="Grigoriev I.V."/>
            <person name="Crous P."/>
            <person name="Smith M.E."/>
        </authorList>
    </citation>
    <scope>NUCLEOTIDE SEQUENCE</scope>
    <source>
        <strain evidence="7">NBRC 105413</strain>
    </source>
</reference>
<dbReference type="InterPro" id="IPR045069">
    <property type="entry name" value="MATE_euk"/>
</dbReference>
<evidence type="ECO:0000256" key="1">
    <source>
        <dbReference type="ARBA" id="ARBA00004141"/>
    </source>
</evidence>
<feature type="transmembrane region" description="Helical" evidence="6">
    <location>
        <begin position="291"/>
        <end position="309"/>
    </location>
</feature>
<dbReference type="PANTHER" id="PTHR11206">
    <property type="entry name" value="MULTIDRUG RESISTANCE PROTEIN"/>
    <property type="match status" value="1"/>
</dbReference>
<feature type="transmembrane region" description="Helical" evidence="6">
    <location>
        <begin position="366"/>
        <end position="389"/>
    </location>
</feature>
<dbReference type="GO" id="GO:0015297">
    <property type="term" value="F:antiporter activity"/>
    <property type="evidence" value="ECO:0007669"/>
    <property type="project" value="InterPro"/>
</dbReference>
<evidence type="ECO:0000256" key="6">
    <source>
        <dbReference type="SAM" id="Phobius"/>
    </source>
</evidence>
<dbReference type="GO" id="GO:0042910">
    <property type="term" value="F:xenobiotic transmembrane transporter activity"/>
    <property type="evidence" value="ECO:0007669"/>
    <property type="project" value="InterPro"/>
</dbReference>
<keyword evidence="8" id="KW-1185">Reference proteome</keyword>
<accession>A0A9W7XJT4</accession>
<dbReference type="GO" id="GO:0016020">
    <property type="term" value="C:membrane"/>
    <property type="evidence" value="ECO:0007669"/>
    <property type="project" value="UniProtKB-SubCell"/>
</dbReference>
<dbReference type="AlphaFoldDB" id="A0A9W7XJT4"/>
<feature type="transmembrane region" description="Helical" evidence="6">
    <location>
        <begin position="439"/>
        <end position="459"/>
    </location>
</feature>
<evidence type="ECO:0000256" key="4">
    <source>
        <dbReference type="ARBA" id="ARBA00022989"/>
    </source>
</evidence>
<feature type="transmembrane region" description="Helical" evidence="6">
    <location>
        <begin position="67"/>
        <end position="88"/>
    </location>
</feature>
<feature type="transmembrane region" description="Helical" evidence="6">
    <location>
        <begin position="150"/>
        <end position="168"/>
    </location>
</feature>
<protein>
    <submittedName>
        <fullName evidence="7">Ethionine resistance protein</fullName>
    </submittedName>
</protein>
<dbReference type="CDD" id="cd13132">
    <property type="entry name" value="MATE_eukaryotic"/>
    <property type="match status" value="1"/>
</dbReference>
<evidence type="ECO:0000256" key="5">
    <source>
        <dbReference type="ARBA" id="ARBA00023136"/>
    </source>
</evidence>
<proteinExistence type="inferred from homology"/>
<evidence type="ECO:0000256" key="2">
    <source>
        <dbReference type="ARBA" id="ARBA00010199"/>
    </source>
</evidence>
<gene>
    <name evidence="7" type="primary">ERC1_5</name>
    <name evidence="7" type="ORF">LPJ64_003617</name>
</gene>
<dbReference type="NCBIfam" id="TIGR00797">
    <property type="entry name" value="matE"/>
    <property type="match status" value="1"/>
</dbReference>
<sequence>MVTNASAPRTDTALDSEQNECSPLLISRRGSQNTLLESGNADYAANAQLDNETDVGYLDMIKQETTWLVPAVVPMSFTYLCLSSFNFVSLLTVGRLGVTELAGVSLGIMLANFLVLMPGFGFAATLDSYCYSAFTACEDKTQVGFHARRGIVAITTLLIPIAVLFYFIDSLLVLTGQNPEVAYECGRFLRIWMLGSWPQLVFDCLRRFVNAQGNVKPGTYIMFIALPVHVANSYFLVWSPTVGMGVVGAPVATVITYWSMLAMMTVYICFSKARFAWGSTSLDCINGISKFYHYAIPSALMMASSWAAYEVVTFGASLFGPVALSAQACIFNLMCLTYQVPAACGASAAIRIGHSLGEGKQRRARYSSAISILMGYIFGIGCSTLLFIYRHQLGYLYCNDDEVVEMCSTLIPYFASVQTYDGLNGLVDSLMRSLGKQDLSVFMSIPAFWLLGIPLGYYLALGPMQMKIVGLWIGLALGVVVYSITQQVFILFYIDWRHEVKVCLERLAKAAPLKQNLQGNPNSLSAATLHNYEASIYM</sequence>
<feature type="transmembrane region" description="Helical" evidence="6">
    <location>
        <begin position="108"/>
        <end position="129"/>
    </location>
</feature>
<dbReference type="Proteomes" id="UP001145021">
    <property type="component" value="Unassembled WGS sequence"/>
</dbReference>
<evidence type="ECO:0000313" key="7">
    <source>
        <dbReference type="EMBL" id="KAJ1644738.1"/>
    </source>
</evidence>
<comment type="similarity">
    <text evidence="2">Belongs to the multi antimicrobial extrusion (MATE) (TC 2.A.66.1) family.</text>
</comment>
<dbReference type="EMBL" id="JANBOH010000146">
    <property type="protein sequence ID" value="KAJ1644738.1"/>
    <property type="molecule type" value="Genomic_DNA"/>
</dbReference>
<comment type="caution">
    <text evidence="7">The sequence shown here is derived from an EMBL/GenBank/DDBJ whole genome shotgun (WGS) entry which is preliminary data.</text>
</comment>
<keyword evidence="4 6" id="KW-1133">Transmembrane helix</keyword>
<keyword evidence="3 6" id="KW-0812">Transmembrane</keyword>
<keyword evidence="5 6" id="KW-0472">Membrane</keyword>
<feature type="transmembrane region" description="Helical" evidence="6">
    <location>
        <begin position="188"/>
        <end position="205"/>
    </location>
</feature>
<dbReference type="Pfam" id="PF01554">
    <property type="entry name" value="MatE"/>
    <property type="match status" value="2"/>
</dbReference>
<comment type="subcellular location">
    <subcellularLocation>
        <location evidence="1">Membrane</location>
        <topology evidence="1">Multi-pass membrane protein</topology>
    </subcellularLocation>
</comment>
<organism evidence="7 8">
    <name type="scientific">Coemansia asiatica</name>
    <dbReference type="NCBI Taxonomy" id="1052880"/>
    <lineage>
        <taxon>Eukaryota</taxon>
        <taxon>Fungi</taxon>
        <taxon>Fungi incertae sedis</taxon>
        <taxon>Zoopagomycota</taxon>
        <taxon>Kickxellomycotina</taxon>
        <taxon>Kickxellomycetes</taxon>
        <taxon>Kickxellales</taxon>
        <taxon>Kickxellaceae</taxon>
        <taxon>Coemansia</taxon>
    </lineage>
</organism>
<dbReference type="GO" id="GO:1990961">
    <property type="term" value="P:xenobiotic detoxification by transmembrane export across the plasma membrane"/>
    <property type="evidence" value="ECO:0007669"/>
    <property type="project" value="InterPro"/>
</dbReference>
<evidence type="ECO:0000256" key="3">
    <source>
        <dbReference type="ARBA" id="ARBA00022692"/>
    </source>
</evidence>